<evidence type="ECO:0000313" key="2">
    <source>
        <dbReference type="Proteomes" id="UP000025227"/>
    </source>
</evidence>
<dbReference type="WBParaSite" id="HCON_00182300-00001">
    <property type="protein sequence ID" value="HCON_00182300-00001"/>
    <property type="gene ID" value="HCON_00182300"/>
</dbReference>
<accession>A0A7I4Z6P1</accession>
<sequence>MIAIDRLSSFILHSSVHCPLCDTGPYSWECSCLDNSSGLSCIHRHAVKTFGRGLTTSCTAESEESEESILEVVFELSKDDLKSRKENLPSATGVQESATSTQLRRVQRYRILNEIMSTYAAFEVKAKALARAYADDPLKNLEEILRYSKLPSVNAPHQSFALPAPRPELAKKDEN</sequence>
<dbReference type="AlphaFoldDB" id="A0A7I4Z6P1"/>
<name>A0A7I4Z6P1_HAECO</name>
<reference evidence="3" key="1">
    <citation type="submission" date="2020-12" db="UniProtKB">
        <authorList>
            <consortium name="WormBaseParasite"/>
        </authorList>
    </citation>
    <scope>IDENTIFICATION</scope>
    <source>
        <strain evidence="3">MHco3</strain>
    </source>
</reference>
<dbReference type="OrthoDB" id="5875677at2759"/>
<dbReference type="Proteomes" id="UP000025227">
    <property type="component" value="Unplaced"/>
</dbReference>
<evidence type="ECO:0000313" key="3">
    <source>
        <dbReference type="WBParaSite" id="HCON_00182300-00001"/>
    </source>
</evidence>
<keyword evidence="2" id="KW-1185">Reference proteome</keyword>
<feature type="region of interest" description="Disordered" evidence="1">
    <location>
        <begin position="155"/>
        <end position="175"/>
    </location>
</feature>
<evidence type="ECO:0000256" key="1">
    <source>
        <dbReference type="SAM" id="MobiDB-lite"/>
    </source>
</evidence>
<proteinExistence type="predicted"/>
<protein>
    <submittedName>
        <fullName evidence="3">Zinc finger domain containing protein</fullName>
    </submittedName>
</protein>
<organism evidence="2 3">
    <name type="scientific">Haemonchus contortus</name>
    <name type="common">Barber pole worm</name>
    <dbReference type="NCBI Taxonomy" id="6289"/>
    <lineage>
        <taxon>Eukaryota</taxon>
        <taxon>Metazoa</taxon>
        <taxon>Ecdysozoa</taxon>
        <taxon>Nematoda</taxon>
        <taxon>Chromadorea</taxon>
        <taxon>Rhabditida</taxon>
        <taxon>Rhabditina</taxon>
        <taxon>Rhabditomorpha</taxon>
        <taxon>Strongyloidea</taxon>
        <taxon>Trichostrongylidae</taxon>
        <taxon>Haemonchus</taxon>
    </lineage>
</organism>